<accession>A0A6A5VAH3</accession>
<evidence type="ECO:0000256" key="1">
    <source>
        <dbReference type="SAM" id="MobiDB-lite"/>
    </source>
</evidence>
<evidence type="ECO:0000313" key="3">
    <source>
        <dbReference type="Proteomes" id="UP000800036"/>
    </source>
</evidence>
<sequence length="416" mass="46938">MLSPFWSDPDPRSRSRVAVATSLTTAAPTSLAFTPTSIQRQTSASNSSSNHVFHFGANTSYASRWNRHASNLTCRGTVFSASEAATGWSHYPRDPDSNPSDSWTGPVVVPPPADAALDPIIPLQSSRLYSDGRPPTSWATLPNEIQLQILENIVKQQAPVSSATRTKYSKKILLSLQLVNTRMSEQVRHIYQKHHFVLVHGLDYDVVLHEDGVYRNVPANKILKHPHPRFCHEIKNLEMHIFPQSFIDRDLLADAYSLAPLFRYRQHLRDARKNSPFGAVAEAACARRIAWQESLMSLRRMKVVFDFARTQGESIRHLHLRSHLLTRGCYDDHRRGFVSLLGLCETAFPNLEAVDVVVQHIKCVGHTGTWSRELGLVEKDPKERTWTDLFEACHGCPERIGLALEAALLRSTWEEL</sequence>
<name>A0A6A5VAH3_9PLEO</name>
<proteinExistence type="predicted"/>
<dbReference type="AlphaFoldDB" id="A0A6A5VAH3"/>
<dbReference type="Proteomes" id="UP000800036">
    <property type="component" value="Unassembled WGS sequence"/>
</dbReference>
<protein>
    <submittedName>
        <fullName evidence="2">Uncharacterized protein</fullName>
    </submittedName>
</protein>
<reference evidence="2" key="1">
    <citation type="journal article" date="2020" name="Stud. Mycol.">
        <title>101 Dothideomycetes genomes: a test case for predicting lifestyles and emergence of pathogens.</title>
        <authorList>
            <person name="Haridas S."/>
            <person name="Albert R."/>
            <person name="Binder M."/>
            <person name="Bloem J."/>
            <person name="Labutti K."/>
            <person name="Salamov A."/>
            <person name="Andreopoulos B."/>
            <person name="Baker S."/>
            <person name="Barry K."/>
            <person name="Bills G."/>
            <person name="Bluhm B."/>
            <person name="Cannon C."/>
            <person name="Castanera R."/>
            <person name="Culley D."/>
            <person name="Daum C."/>
            <person name="Ezra D."/>
            <person name="Gonzalez J."/>
            <person name="Henrissat B."/>
            <person name="Kuo A."/>
            <person name="Liang C."/>
            <person name="Lipzen A."/>
            <person name="Lutzoni F."/>
            <person name="Magnuson J."/>
            <person name="Mondo S."/>
            <person name="Nolan M."/>
            <person name="Ohm R."/>
            <person name="Pangilinan J."/>
            <person name="Park H.-J."/>
            <person name="Ramirez L."/>
            <person name="Alfaro M."/>
            <person name="Sun H."/>
            <person name="Tritt A."/>
            <person name="Yoshinaga Y."/>
            <person name="Zwiers L.-H."/>
            <person name="Turgeon B."/>
            <person name="Goodwin S."/>
            <person name="Spatafora J."/>
            <person name="Crous P."/>
            <person name="Grigoriev I."/>
        </authorList>
    </citation>
    <scope>NUCLEOTIDE SEQUENCE</scope>
    <source>
        <strain evidence="2">CBS 107.79</strain>
    </source>
</reference>
<keyword evidence="3" id="KW-1185">Reference proteome</keyword>
<evidence type="ECO:0000313" key="2">
    <source>
        <dbReference type="EMBL" id="KAF1972026.1"/>
    </source>
</evidence>
<feature type="region of interest" description="Disordered" evidence="1">
    <location>
        <begin position="87"/>
        <end position="109"/>
    </location>
</feature>
<dbReference type="EMBL" id="ML976690">
    <property type="protein sequence ID" value="KAF1972026.1"/>
    <property type="molecule type" value="Genomic_DNA"/>
</dbReference>
<gene>
    <name evidence="2" type="ORF">BU23DRAFT_569510</name>
</gene>
<organism evidence="2 3">
    <name type="scientific">Bimuria novae-zelandiae CBS 107.79</name>
    <dbReference type="NCBI Taxonomy" id="1447943"/>
    <lineage>
        <taxon>Eukaryota</taxon>
        <taxon>Fungi</taxon>
        <taxon>Dikarya</taxon>
        <taxon>Ascomycota</taxon>
        <taxon>Pezizomycotina</taxon>
        <taxon>Dothideomycetes</taxon>
        <taxon>Pleosporomycetidae</taxon>
        <taxon>Pleosporales</taxon>
        <taxon>Massarineae</taxon>
        <taxon>Didymosphaeriaceae</taxon>
        <taxon>Bimuria</taxon>
    </lineage>
</organism>
<dbReference type="OrthoDB" id="10345519at2759"/>